<keyword evidence="4" id="KW-0633">Potassium transport</keyword>
<evidence type="ECO:0000313" key="14">
    <source>
        <dbReference type="Proteomes" id="UP000823749"/>
    </source>
</evidence>
<feature type="transmembrane region" description="Helical" evidence="10">
    <location>
        <begin position="187"/>
        <end position="204"/>
    </location>
</feature>
<evidence type="ECO:0000256" key="4">
    <source>
        <dbReference type="ARBA" id="ARBA00022538"/>
    </source>
</evidence>
<reference evidence="13" key="1">
    <citation type="submission" date="2020-08" db="EMBL/GenBank/DDBJ databases">
        <title>Plant Genome Project.</title>
        <authorList>
            <person name="Zhang R.-G."/>
        </authorList>
    </citation>
    <scope>NUCLEOTIDE SEQUENCE</scope>
    <source>
        <strain evidence="13">WSP0</strain>
        <tissue evidence="13">Leaf</tissue>
    </source>
</reference>
<feature type="transmembrane region" description="Helical" evidence="10">
    <location>
        <begin position="389"/>
        <end position="408"/>
    </location>
</feature>
<dbReference type="InterPro" id="IPR053951">
    <property type="entry name" value="K_trans_N"/>
</dbReference>
<evidence type="ECO:0000256" key="3">
    <source>
        <dbReference type="ARBA" id="ARBA00022448"/>
    </source>
</evidence>
<gene>
    <name evidence="13" type="ORF">RHGRI_008641</name>
</gene>
<feature type="transmembrane region" description="Helical" evidence="10">
    <location>
        <begin position="216"/>
        <end position="232"/>
    </location>
</feature>
<keyword evidence="9 10" id="KW-0472">Membrane</keyword>
<evidence type="ECO:0000256" key="9">
    <source>
        <dbReference type="ARBA" id="ARBA00023136"/>
    </source>
</evidence>
<keyword evidence="5 10" id="KW-0812">Transmembrane</keyword>
<accession>A0AAV6L0W5</accession>
<evidence type="ECO:0000256" key="6">
    <source>
        <dbReference type="ARBA" id="ARBA00022958"/>
    </source>
</evidence>
<comment type="subcellular location">
    <subcellularLocation>
        <location evidence="1">Cell membrane</location>
        <topology evidence="1">Multi-pass membrane protein</topology>
    </subcellularLocation>
</comment>
<keyword evidence="6" id="KW-0630">Potassium</keyword>
<dbReference type="GO" id="GO:0005886">
    <property type="term" value="C:plasma membrane"/>
    <property type="evidence" value="ECO:0007669"/>
    <property type="project" value="UniProtKB-SubCell"/>
</dbReference>
<feature type="transmembrane region" description="Helical" evidence="10">
    <location>
        <begin position="244"/>
        <end position="262"/>
    </location>
</feature>
<dbReference type="AlphaFoldDB" id="A0AAV6L0W5"/>
<name>A0AAV6L0W5_9ERIC</name>
<organism evidence="13 14">
    <name type="scientific">Rhododendron griersonianum</name>
    <dbReference type="NCBI Taxonomy" id="479676"/>
    <lineage>
        <taxon>Eukaryota</taxon>
        <taxon>Viridiplantae</taxon>
        <taxon>Streptophyta</taxon>
        <taxon>Embryophyta</taxon>
        <taxon>Tracheophyta</taxon>
        <taxon>Spermatophyta</taxon>
        <taxon>Magnoliopsida</taxon>
        <taxon>eudicotyledons</taxon>
        <taxon>Gunneridae</taxon>
        <taxon>Pentapetalae</taxon>
        <taxon>asterids</taxon>
        <taxon>Ericales</taxon>
        <taxon>Ericaceae</taxon>
        <taxon>Ericoideae</taxon>
        <taxon>Rhodoreae</taxon>
        <taxon>Rhododendron</taxon>
    </lineage>
</organism>
<feature type="transmembrane region" description="Helical" evidence="10">
    <location>
        <begin position="428"/>
        <end position="448"/>
    </location>
</feature>
<protein>
    <recommendedName>
        <fullName evidence="15">Potassium transporter</fullName>
    </recommendedName>
</protein>
<keyword evidence="14" id="KW-1185">Reference proteome</keyword>
<evidence type="ECO:0000256" key="1">
    <source>
        <dbReference type="ARBA" id="ARBA00004651"/>
    </source>
</evidence>
<keyword evidence="8" id="KW-0406">Ion transport</keyword>
<keyword evidence="7 10" id="KW-1133">Transmembrane helix</keyword>
<feature type="transmembrane region" description="Helical" evidence="10">
    <location>
        <begin position="100"/>
        <end position="122"/>
    </location>
</feature>
<evidence type="ECO:0000256" key="2">
    <source>
        <dbReference type="ARBA" id="ARBA00008440"/>
    </source>
</evidence>
<dbReference type="PANTHER" id="PTHR30540:SF106">
    <property type="entry name" value="POTASSIUM TRANSPORTER 26"/>
    <property type="match status" value="1"/>
</dbReference>
<evidence type="ECO:0000259" key="12">
    <source>
        <dbReference type="Pfam" id="PF22776"/>
    </source>
</evidence>
<dbReference type="GO" id="GO:0015079">
    <property type="term" value="F:potassium ion transmembrane transporter activity"/>
    <property type="evidence" value="ECO:0007669"/>
    <property type="project" value="InterPro"/>
</dbReference>
<evidence type="ECO:0000259" key="11">
    <source>
        <dbReference type="Pfam" id="PF02705"/>
    </source>
</evidence>
<evidence type="ECO:0000256" key="8">
    <source>
        <dbReference type="ARBA" id="ARBA00023065"/>
    </source>
</evidence>
<dbReference type="Pfam" id="PF02705">
    <property type="entry name" value="K_trans"/>
    <property type="match status" value="2"/>
</dbReference>
<feature type="domain" description="K+ potassium transporter C-terminal" evidence="12">
    <location>
        <begin position="480"/>
        <end position="646"/>
    </location>
</feature>
<dbReference type="InterPro" id="IPR053952">
    <property type="entry name" value="K_trans_C"/>
</dbReference>
<feature type="domain" description="K+ potassium transporter integral membrane" evidence="11">
    <location>
        <begin position="67"/>
        <end position="301"/>
    </location>
</feature>
<feature type="transmembrane region" description="Helical" evidence="10">
    <location>
        <begin position="332"/>
        <end position="356"/>
    </location>
</feature>
<dbReference type="InterPro" id="IPR003855">
    <property type="entry name" value="K+_transporter"/>
</dbReference>
<evidence type="ECO:0008006" key="15">
    <source>
        <dbReference type="Google" id="ProtNLM"/>
    </source>
</evidence>
<evidence type="ECO:0000256" key="10">
    <source>
        <dbReference type="SAM" id="Phobius"/>
    </source>
</evidence>
<sequence>MEGTKIIDLMAEEDLEYLDINGSTNNDNGATIPSDRSSHEQRVAIDRSLSFTKIYTPPVYKPKTLILAYQSLGVVYGDLGTSPLNVLSSIALPHPSEEDLLGILSLIVWTTTVLVLIKYVFIVLHADDHGEGGTFALYSYLCRHINFSSKFTIRNTRLESDRNMRYYSQGSCIKSTTKRFLEGSTKAQTLLTFLVLLGTCMVIGDGALTPATCEDVVLLAVVLLVALFAFQSCGTSKVGFCFSPIMVTWFVSNAAIGIYNIIRYHPSILKGLSPLYIYKFFERRGKMAWDILGAVFLSITAVILTYAGEVAYLVQYPDQLGNAYYASIPEQIYWPMFIVSTLSAVVSSQSMISATFSIVKQSMALGCFPRVNIIHTSSKHEGQVYSPEINYILMVICVGLVVGFKGGVQLSNAYGAFMTSLLNKIPQGGWVPFAISAVFLVVMFSWTYGRSKKSLYEEERKMSLTEIGQMLSTTNLYRPPGFCFFCTDLVNGIPPIVRRYIQHTNSVREVMVIITVRTLPIKSVLPEERLVVGKLGPEGVYRCLVQFGYKDSPGMDGEDFIALVVGKLSEISETTGEKWKLRLAEESGAVFVVGRTILKSNKKKGWFARFVIDYLYRFLQKNCRAAVSALIVPPESTLQIGMVYEI</sequence>
<evidence type="ECO:0000256" key="7">
    <source>
        <dbReference type="ARBA" id="ARBA00022989"/>
    </source>
</evidence>
<proteinExistence type="inferred from homology"/>
<evidence type="ECO:0000313" key="13">
    <source>
        <dbReference type="EMBL" id="KAG5558748.1"/>
    </source>
</evidence>
<keyword evidence="3" id="KW-0813">Transport</keyword>
<comment type="caution">
    <text evidence="13">The sequence shown here is derived from an EMBL/GenBank/DDBJ whole genome shotgun (WGS) entry which is preliminary data.</text>
</comment>
<feature type="domain" description="K+ potassium transporter integral membrane" evidence="11">
    <location>
        <begin position="416"/>
        <end position="467"/>
    </location>
</feature>
<dbReference type="Pfam" id="PF22776">
    <property type="entry name" value="K_trans_C"/>
    <property type="match status" value="1"/>
</dbReference>
<dbReference type="EMBL" id="JACTNZ010000003">
    <property type="protein sequence ID" value="KAG5558748.1"/>
    <property type="molecule type" value="Genomic_DNA"/>
</dbReference>
<evidence type="ECO:0000256" key="5">
    <source>
        <dbReference type="ARBA" id="ARBA00022692"/>
    </source>
</evidence>
<feature type="transmembrane region" description="Helical" evidence="10">
    <location>
        <begin position="288"/>
        <end position="312"/>
    </location>
</feature>
<comment type="similarity">
    <text evidence="2">Belongs to the HAK/KUP transporter (TC 2.A.72.3) family.</text>
</comment>
<dbReference type="PANTHER" id="PTHR30540">
    <property type="entry name" value="OSMOTIC STRESS POTASSIUM TRANSPORTER"/>
    <property type="match status" value="1"/>
</dbReference>
<dbReference type="Proteomes" id="UP000823749">
    <property type="component" value="Chromosome 3"/>
</dbReference>